<feature type="region of interest" description="Disordered" evidence="1">
    <location>
        <begin position="117"/>
        <end position="179"/>
    </location>
</feature>
<comment type="caution">
    <text evidence="2">The sequence shown here is derived from an EMBL/GenBank/DDBJ whole genome shotgun (WGS) entry which is preliminary data.</text>
</comment>
<reference evidence="2 3" key="1">
    <citation type="journal article" date="2023" name="Sci. Data">
        <title>Genome assembly of the Korean intertidal mud-creeper Batillaria attramentaria.</title>
        <authorList>
            <person name="Patra A.K."/>
            <person name="Ho P.T."/>
            <person name="Jun S."/>
            <person name="Lee S.J."/>
            <person name="Kim Y."/>
            <person name="Won Y.J."/>
        </authorList>
    </citation>
    <scope>NUCLEOTIDE SEQUENCE [LARGE SCALE GENOMIC DNA]</scope>
    <source>
        <strain evidence="2">Wonlab-2016</strain>
    </source>
</reference>
<feature type="compositionally biased region" description="Basic and acidic residues" evidence="1">
    <location>
        <begin position="159"/>
        <end position="171"/>
    </location>
</feature>
<name>A0ABD0L9S3_9CAEN</name>
<dbReference type="AlphaFoldDB" id="A0ABD0L9S3"/>
<proteinExistence type="predicted"/>
<evidence type="ECO:0000256" key="1">
    <source>
        <dbReference type="SAM" id="MobiDB-lite"/>
    </source>
</evidence>
<gene>
    <name evidence="2" type="ORF">BaRGS_00012930</name>
</gene>
<protein>
    <submittedName>
        <fullName evidence="2">Uncharacterized protein</fullName>
    </submittedName>
</protein>
<keyword evidence="3" id="KW-1185">Reference proteome</keyword>
<sequence length="256" mass="28792">MNGGRSKGRKQVRVMPAIREESPLRTNRIPVHIIPPGAAAKREGLFQKSMIIQTLPDEPKKPPPKVTPGTRYHDNVEQVVADYLHFSRYGKVLPVTQGFAPLACPCCVDRNRENIQRIKERNRPPPQEPDLTLEPGPETGSNDPEPGPSHAADGAPSPRRRDEPSPRRDPNGRGYDYGRSGGNFPSSWMEYQPLPYAHTYLNPEFNRAVLLQGYEEDRKQHDDASAAYVSGRVLDANTKYDLAMDRLERSLKTNFS</sequence>
<organism evidence="2 3">
    <name type="scientific">Batillaria attramentaria</name>
    <dbReference type="NCBI Taxonomy" id="370345"/>
    <lineage>
        <taxon>Eukaryota</taxon>
        <taxon>Metazoa</taxon>
        <taxon>Spiralia</taxon>
        <taxon>Lophotrochozoa</taxon>
        <taxon>Mollusca</taxon>
        <taxon>Gastropoda</taxon>
        <taxon>Caenogastropoda</taxon>
        <taxon>Sorbeoconcha</taxon>
        <taxon>Cerithioidea</taxon>
        <taxon>Batillariidae</taxon>
        <taxon>Batillaria</taxon>
    </lineage>
</organism>
<accession>A0ABD0L9S3</accession>
<dbReference type="EMBL" id="JACVVK020000071">
    <property type="protein sequence ID" value="KAK7495940.1"/>
    <property type="molecule type" value="Genomic_DNA"/>
</dbReference>
<evidence type="ECO:0000313" key="3">
    <source>
        <dbReference type="Proteomes" id="UP001519460"/>
    </source>
</evidence>
<dbReference type="Proteomes" id="UP001519460">
    <property type="component" value="Unassembled WGS sequence"/>
</dbReference>
<evidence type="ECO:0000313" key="2">
    <source>
        <dbReference type="EMBL" id="KAK7495940.1"/>
    </source>
</evidence>